<dbReference type="Proteomes" id="UP000604046">
    <property type="component" value="Unassembled WGS sequence"/>
</dbReference>
<sequence length="135" mass="15273">MAQNERQRVRDLSQAPIESGDLVSPKVLFGLCGQGQLSWRKDLAPCPLVTGLDPNTRVSIATFIGYYQMLGASIERDRDFEDLLRHHWGFAEVPQLLDDMRGKFAMVSALCVAWRGRCQQCCEVGLAYAFRKHLE</sequence>
<dbReference type="AlphaFoldDB" id="A0A812TPC2"/>
<gene>
    <name evidence="1" type="primary">casA</name>
    <name evidence="1" type="ORF">SNAT2548_LOCUS29775</name>
</gene>
<reference evidence="1" key="1">
    <citation type="submission" date="2021-02" db="EMBL/GenBank/DDBJ databases">
        <authorList>
            <person name="Dougan E. K."/>
            <person name="Rhodes N."/>
            <person name="Thang M."/>
            <person name="Chan C."/>
        </authorList>
    </citation>
    <scope>NUCLEOTIDE SEQUENCE</scope>
</reference>
<dbReference type="Gene3D" id="1.10.238.10">
    <property type="entry name" value="EF-hand"/>
    <property type="match status" value="1"/>
</dbReference>
<proteinExistence type="predicted"/>
<accession>A0A812TPC2</accession>
<name>A0A812TPC2_9DINO</name>
<evidence type="ECO:0000313" key="2">
    <source>
        <dbReference type="Proteomes" id="UP000604046"/>
    </source>
</evidence>
<dbReference type="EMBL" id="CAJNDS010002575">
    <property type="protein sequence ID" value="CAE7531409.1"/>
    <property type="molecule type" value="Genomic_DNA"/>
</dbReference>
<keyword evidence="2" id="KW-1185">Reference proteome</keyword>
<protein>
    <submittedName>
        <fullName evidence="1">CasA protein</fullName>
    </submittedName>
</protein>
<organism evidence="1 2">
    <name type="scientific">Symbiodinium natans</name>
    <dbReference type="NCBI Taxonomy" id="878477"/>
    <lineage>
        <taxon>Eukaryota</taxon>
        <taxon>Sar</taxon>
        <taxon>Alveolata</taxon>
        <taxon>Dinophyceae</taxon>
        <taxon>Suessiales</taxon>
        <taxon>Symbiodiniaceae</taxon>
        <taxon>Symbiodinium</taxon>
    </lineage>
</organism>
<evidence type="ECO:0000313" key="1">
    <source>
        <dbReference type="EMBL" id="CAE7531409.1"/>
    </source>
</evidence>
<comment type="caution">
    <text evidence="1">The sequence shown here is derived from an EMBL/GenBank/DDBJ whole genome shotgun (WGS) entry which is preliminary data.</text>
</comment>